<dbReference type="AlphaFoldDB" id="A0A3D8YG23"/>
<dbReference type="SUPFAM" id="SSF49464">
    <property type="entry name" value="Carboxypeptidase regulatory domain-like"/>
    <property type="match status" value="1"/>
</dbReference>
<sequence length="788" mass="88791">MRITSIFRRSLPVLFLSVWAVCAYGQTVLTGKISEDDGTELPGASVLVKGTATGTAADDKGVFRLELKKGGSYTIQVSAIGFLSQSKTVQVKAGQETSLNFTLKSNVKEMGEVVVHGKNESQQIKEQAFNVNAIETRQFANSTADMNQILNRSAGIKVREQGGVGSDFNFSINGLSGKAVKFFIDGIPMDIMGSTMSLNNIPVNLAERIEVYKGVVPVALGADALGGSVNIVTNQGVKNYLDASYSYGSFNTNQVAISGQYTHRPTGFIAKASAFYNYADNNYLMKGVEIWDETQNAYVYKDLPRFHDQYKAAMGQLELGVVNKKWADVFFVGASYSQSDKQLQTGIRQEVVYGSATKNGDAYNFSLRYKKDNFFLKGLGVNLYSTFSKDSYILADTLTRKYYWDGTYIDAGNAETGSRRVTHVDRPRLFSRANINYVINENQSINFNYTLDRVRNQTYDALIMQEDDVPGRITKHIAGLAFQQNFFNKRWSNTLFAKYYGIDLNKRQYTSLTQSYYDEGAFKSYLGYGLASVYKLGENAGVKGSYEFTYRVQDINEVFGDGFSISNNLALKPESGDNVNLGGFYGMKLGRGSLFVEGSAFYRNSRDFIYAIEYATNRFQYQNVSKVLIKGLEAEVRYSYNRLLNASVNVSYQNAIDNTKYTLNSSTSTSNSATYKNRIPNQPWFFSNADLGIGKNDVFQKGSRIQFNWSTQYTHWYYRTWEAFGNKKYQLTIPKQLVHQASVSYSMHQGKYNFSLECRNLTNELVYDNFRLQKPGRAFYAKFRLFLK</sequence>
<reference evidence="10 11" key="1">
    <citation type="submission" date="2018-07" db="EMBL/GenBank/DDBJ databases">
        <title>Dyadobacter roseus sp. nov., isolated from rose rhizosphere soil.</title>
        <authorList>
            <person name="Chen L."/>
        </authorList>
    </citation>
    <scope>NUCLEOTIDE SEQUENCE [LARGE SCALE GENOMIC DNA]</scope>
    <source>
        <strain evidence="10 11">RS19</strain>
    </source>
</reference>
<evidence type="ECO:0000256" key="8">
    <source>
        <dbReference type="PROSITE-ProRule" id="PRU01360"/>
    </source>
</evidence>
<dbReference type="RefSeq" id="WP_115829815.1">
    <property type="nucleotide sequence ID" value="NZ_QNUL01000003.1"/>
</dbReference>
<evidence type="ECO:0000256" key="2">
    <source>
        <dbReference type="ARBA" id="ARBA00022448"/>
    </source>
</evidence>
<feature type="domain" description="TonB-dependent receptor plug" evidence="9">
    <location>
        <begin position="125"/>
        <end position="227"/>
    </location>
</feature>
<dbReference type="GO" id="GO:0015344">
    <property type="term" value="F:siderophore uptake transmembrane transporter activity"/>
    <property type="evidence" value="ECO:0007669"/>
    <property type="project" value="TreeGrafter"/>
</dbReference>
<organism evidence="10 11">
    <name type="scientific">Dyadobacter luteus</name>
    <dbReference type="NCBI Taxonomy" id="2259619"/>
    <lineage>
        <taxon>Bacteria</taxon>
        <taxon>Pseudomonadati</taxon>
        <taxon>Bacteroidota</taxon>
        <taxon>Cytophagia</taxon>
        <taxon>Cytophagales</taxon>
        <taxon>Spirosomataceae</taxon>
        <taxon>Dyadobacter</taxon>
    </lineage>
</organism>
<accession>A0A3D8YG23</accession>
<evidence type="ECO:0000256" key="1">
    <source>
        <dbReference type="ARBA" id="ARBA00004571"/>
    </source>
</evidence>
<keyword evidence="6 8" id="KW-0472">Membrane</keyword>
<comment type="subcellular location">
    <subcellularLocation>
        <location evidence="1 8">Cell outer membrane</location>
        <topology evidence="1 8">Multi-pass membrane protein</topology>
    </subcellularLocation>
</comment>
<dbReference type="OrthoDB" id="9812892at2"/>
<dbReference type="SUPFAM" id="SSF56935">
    <property type="entry name" value="Porins"/>
    <property type="match status" value="1"/>
</dbReference>
<comment type="similarity">
    <text evidence="8">Belongs to the TonB-dependent receptor family.</text>
</comment>
<keyword evidence="10" id="KW-0675">Receptor</keyword>
<dbReference type="GO" id="GO:0044718">
    <property type="term" value="P:siderophore transmembrane transport"/>
    <property type="evidence" value="ECO:0007669"/>
    <property type="project" value="TreeGrafter"/>
</dbReference>
<keyword evidence="11" id="KW-1185">Reference proteome</keyword>
<evidence type="ECO:0000256" key="6">
    <source>
        <dbReference type="ARBA" id="ARBA00023136"/>
    </source>
</evidence>
<evidence type="ECO:0000256" key="4">
    <source>
        <dbReference type="ARBA" id="ARBA00022692"/>
    </source>
</evidence>
<evidence type="ECO:0000313" key="11">
    <source>
        <dbReference type="Proteomes" id="UP000256373"/>
    </source>
</evidence>
<dbReference type="InterPro" id="IPR039426">
    <property type="entry name" value="TonB-dep_rcpt-like"/>
</dbReference>
<dbReference type="InterPro" id="IPR012910">
    <property type="entry name" value="Plug_dom"/>
</dbReference>
<keyword evidence="4 8" id="KW-0812">Transmembrane</keyword>
<protein>
    <submittedName>
        <fullName evidence="10">TonB-dependent receptor</fullName>
    </submittedName>
</protein>
<dbReference type="Proteomes" id="UP000256373">
    <property type="component" value="Unassembled WGS sequence"/>
</dbReference>
<proteinExistence type="inferred from homology"/>
<dbReference type="InterPro" id="IPR037066">
    <property type="entry name" value="Plug_dom_sf"/>
</dbReference>
<dbReference type="PANTHER" id="PTHR30069">
    <property type="entry name" value="TONB-DEPENDENT OUTER MEMBRANE RECEPTOR"/>
    <property type="match status" value="1"/>
</dbReference>
<dbReference type="PANTHER" id="PTHR30069:SF29">
    <property type="entry name" value="HEMOGLOBIN AND HEMOGLOBIN-HAPTOGLOBIN-BINDING PROTEIN 1-RELATED"/>
    <property type="match status" value="1"/>
</dbReference>
<dbReference type="GO" id="GO:0009279">
    <property type="term" value="C:cell outer membrane"/>
    <property type="evidence" value="ECO:0007669"/>
    <property type="project" value="UniProtKB-SubCell"/>
</dbReference>
<gene>
    <name evidence="10" type="ORF">DSL64_06325</name>
</gene>
<evidence type="ECO:0000256" key="7">
    <source>
        <dbReference type="ARBA" id="ARBA00023237"/>
    </source>
</evidence>
<dbReference type="PROSITE" id="PS52016">
    <property type="entry name" value="TONB_DEPENDENT_REC_3"/>
    <property type="match status" value="1"/>
</dbReference>
<dbReference type="Gene3D" id="2.170.130.10">
    <property type="entry name" value="TonB-dependent receptor, plug domain"/>
    <property type="match status" value="1"/>
</dbReference>
<dbReference type="InterPro" id="IPR036942">
    <property type="entry name" value="Beta-barrel_TonB_sf"/>
</dbReference>
<evidence type="ECO:0000256" key="3">
    <source>
        <dbReference type="ARBA" id="ARBA00022452"/>
    </source>
</evidence>
<keyword evidence="3 8" id="KW-1134">Transmembrane beta strand</keyword>
<keyword evidence="7 8" id="KW-0998">Cell outer membrane</keyword>
<comment type="caution">
    <text evidence="10">The sequence shown here is derived from an EMBL/GenBank/DDBJ whole genome shotgun (WGS) entry which is preliminary data.</text>
</comment>
<name>A0A3D8YG23_9BACT</name>
<keyword evidence="2 8" id="KW-0813">Transport</keyword>
<dbReference type="Pfam" id="PF07715">
    <property type="entry name" value="Plug"/>
    <property type="match status" value="1"/>
</dbReference>
<dbReference type="Gene3D" id="2.40.170.20">
    <property type="entry name" value="TonB-dependent receptor, beta-barrel domain"/>
    <property type="match status" value="1"/>
</dbReference>
<keyword evidence="5" id="KW-0732">Signal</keyword>
<evidence type="ECO:0000313" key="10">
    <source>
        <dbReference type="EMBL" id="REA63227.1"/>
    </source>
</evidence>
<dbReference type="InterPro" id="IPR008969">
    <property type="entry name" value="CarboxyPept-like_regulatory"/>
</dbReference>
<evidence type="ECO:0000259" key="9">
    <source>
        <dbReference type="Pfam" id="PF07715"/>
    </source>
</evidence>
<dbReference type="Gene3D" id="2.60.40.1120">
    <property type="entry name" value="Carboxypeptidase-like, regulatory domain"/>
    <property type="match status" value="1"/>
</dbReference>
<dbReference type="EMBL" id="QNUL01000003">
    <property type="protein sequence ID" value="REA63227.1"/>
    <property type="molecule type" value="Genomic_DNA"/>
</dbReference>
<dbReference type="Pfam" id="PF13715">
    <property type="entry name" value="CarbopepD_reg_2"/>
    <property type="match status" value="1"/>
</dbReference>
<evidence type="ECO:0000256" key="5">
    <source>
        <dbReference type="ARBA" id="ARBA00022729"/>
    </source>
</evidence>